<sequence length="88" mass="9922">MKLQPLGNNVTLLTTNRGLEYLFSYDTLVAGYDPECIDAETNGYWYVSEKYSATTTKHIKNYLENLYTSPKTTKVDKSDAELAQGALM</sequence>
<reference evidence="2 3" key="1">
    <citation type="submission" date="2020-03" db="EMBL/GenBank/DDBJ databases">
        <title>The Isolation and Genome Sequence of a Novel Cyanophage S-H34 from the Huanghai Sea, China.</title>
        <authorList>
            <person name="Jiang T."/>
        </authorList>
    </citation>
    <scope>NUCLEOTIDE SEQUENCE [LARGE SCALE GENOMIC DNA]</scope>
</reference>
<feature type="domain" description="DUF8033" evidence="1">
    <location>
        <begin position="1"/>
        <end position="74"/>
    </location>
</feature>
<keyword evidence="3" id="KW-1185">Reference proteome</keyword>
<evidence type="ECO:0000313" key="3">
    <source>
        <dbReference type="Proteomes" id="UP000501900"/>
    </source>
</evidence>
<accession>A0A6G8R6E3</accession>
<dbReference type="GeneID" id="77946834"/>
<evidence type="ECO:0000313" key="2">
    <source>
        <dbReference type="EMBL" id="QIN96956.1"/>
    </source>
</evidence>
<dbReference type="KEGG" id="vg:77946834"/>
<dbReference type="Proteomes" id="UP000501900">
    <property type="component" value="Genome"/>
</dbReference>
<organism evidence="2 3">
    <name type="scientific">Synechococcus phage S-H34</name>
    <dbReference type="NCBI Taxonomy" id="2718942"/>
    <lineage>
        <taxon>Viruses</taxon>
        <taxon>Duplodnaviria</taxon>
        <taxon>Heunggongvirae</taxon>
        <taxon>Uroviricota</taxon>
        <taxon>Caudoviricetes</taxon>
        <taxon>Pantevenvirales</taxon>
        <taxon>Kyanoviridae</taxon>
        <taxon>Makaravirus</taxon>
        <taxon>Makaravirus thirtyfour</taxon>
    </lineage>
</organism>
<name>A0A6G8R6E3_9CAUD</name>
<protein>
    <recommendedName>
        <fullName evidence="1">DUF8033 domain-containing protein</fullName>
    </recommendedName>
</protein>
<proteinExistence type="predicted"/>
<evidence type="ECO:0000259" key="1">
    <source>
        <dbReference type="Pfam" id="PF26096"/>
    </source>
</evidence>
<dbReference type="RefSeq" id="YP_010670624.1">
    <property type="nucleotide sequence ID" value="NC_070965.1"/>
</dbReference>
<dbReference type="Pfam" id="PF26096">
    <property type="entry name" value="DUF8033"/>
    <property type="match status" value="1"/>
</dbReference>
<dbReference type="InterPro" id="IPR058346">
    <property type="entry name" value="DUF8033"/>
</dbReference>
<dbReference type="EMBL" id="MT162467">
    <property type="protein sequence ID" value="QIN96956.1"/>
    <property type="molecule type" value="Genomic_DNA"/>
</dbReference>